<evidence type="ECO:0000313" key="3">
    <source>
        <dbReference type="Proteomes" id="UP001165068"/>
    </source>
</evidence>
<proteinExistence type="inferred from homology"/>
<gene>
    <name evidence="2" type="ORF">MIAR_01460</name>
</gene>
<dbReference type="InterPro" id="IPR005531">
    <property type="entry name" value="Asp23"/>
</dbReference>
<evidence type="ECO:0008006" key="4">
    <source>
        <dbReference type="Google" id="ProtNLM"/>
    </source>
</evidence>
<evidence type="ECO:0000256" key="1">
    <source>
        <dbReference type="ARBA" id="ARBA00005721"/>
    </source>
</evidence>
<dbReference type="EMBL" id="BRZC01000002">
    <property type="protein sequence ID" value="GLC83558.1"/>
    <property type="molecule type" value="Genomic_DNA"/>
</dbReference>
<comment type="caution">
    <text evidence="2">The sequence shown here is derived from an EMBL/GenBank/DDBJ whole genome shotgun (WGS) entry which is preliminary data.</text>
</comment>
<dbReference type="Proteomes" id="UP001165068">
    <property type="component" value="Unassembled WGS sequence"/>
</dbReference>
<reference evidence="2" key="1">
    <citation type="submission" date="2022-08" db="EMBL/GenBank/DDBJ databases">
        <title>Draft genome sequence of Microbacterium arabinogalactanolyticum JCM 9171.</title>
        <authorList>
            <person name="Fujita K."/>
            <person name="Ishiwata A."/>
            <person name="Fushinobu S."/>
        </authorList>
    </citation>
    <scope>NUCLEOTIDE SEQUENCE</scope>
    <source>
        <strain evidence="2">JCM 9171</strain>
    </source>
</reference>
<organism evidence="2 3">
    <name type="scientific">Microbacterium arabinogalactanolyticum</name>
    <dbReference type="NCBI Taxonomy" id="69365"/>
    <lineage>
        <taxon>Bacteria</taxon>
        <taxon>Bacillati</taxon>
        <taxon>Actinomycetota</taxon>
        <taxon>Actinomycetes</taxon>
        <taxon>Micrococcales</taxon>
        <taxon>Microbacteriaceae</taxon>
        <taxon>Microbacterium</taxon>
    </lineage>
</organism>
<evidence type="ECO:0000313" key="2">
    <source>
        <dbReference type="EMBL" id="GLC83558.1"/>
    </source>
</evidence>
<dbReference type="RefSeq" id="WP_285629997.1">
    <property type="nucleotide sequence ID" value="NZ_BAAAUK010000001.1"/>
</dbReference>
<comment type="similarity">
    <text evidence="1">Belongs to the asp23 family.</text>
</comment>
<protein>
    <recommendedName>
        <fullName evidence="4">Asp23/Gls24 family envelope stress response protein</fullName>
    </recommendedName>
</protein>
<name>A0ABQ5ND16_9MICO</name>
<dbReference type="Pfam" id="PF03780">
    <property type="entry name" value="Asp23"/>
    <property type="match status" value="1"/>
</dbReference>
<accession>A0ABQ5ND16</accession>
<sequence>MNEHDTPDARILGLEPEDLDGHTIEELSDYLEAGCRPPDPAIDESPGCRIALEALERLRRLSPELLAADAEAEPEPDDSWVQRILSGIALDAHAGRRIPITVPVANADLGITEGAVRGLIRATENALPGVLIGKSRFDGDVTVPGEPVRIQLDVSVPYGEPIPGLVDRLRHEIDVRLRDHTTLHITAVDITVHDVRRLPDPAEEDR</sequence>
<keyword evidence="3" id="KW-1185">Reference proteome</keyword>